<evidence type="ECO:0000313" key="4">
    <source>
        <dbReference type="EMBL" id="KAK2107512.1"/>
    </source>
</evidence>
<evidence type="ECO:0000313" key="5">
    <source>
        <dbReference type="Proteomes" id="UP001266305"/>
    </source>
</evidence>
<feature type="region of interest" description="Disordered" evidence="3">
    <location>
        <begin position="101"/>
        <end position="134"/>
    </location>
</feature>
<feature type="region of interest" description="Disordered" evidence="3">
    <location>
        <begin position="214"/>
        <end position="237"/>
    </location>
</feature>
<sequence length="237" mass="25174">MAADLVHFCCGRGRGRGWNHRRPPFGSSAESSLQGRAEFARTYHQRRSAPPLPGRAHPLAPPLSDPASDARSRAQALPARDTAPARALDYFSAMTVNPAGYPRSAYPTPAPSPLRNRADSAPASLLSSPLSSRPLSRAPSGVAAPFSLQANSVAVEQLRKEGNELFKCGDYEGALAAYTQALGLDATPQDQAILHRNRAACHLKLVREPGALPLQLPHPPGTRMVGMSRHSTGGAKP</sequence>
<evidence type="ECO:0000256" key="2">
    <source>
        <dbReference type="ARBA" id="ARBA00022490"/>
    </source>
</evidence>
<keyword evidence="2" id="KW-0963">Cytoplasm</keyword>
<dbReference type="PANTHER" id="PTHR45994">
    <property type="entry name" value="FI21225P1"/>
    <property type="match status" value="1"/>
</dbReference>
<dbReference type="Proteomes" id="UP001266305">
    <property type="component" value="Unassembled WGS sequence"/>
</dbReference>
<dbReference type="SUPFAM" id="SSF48452">
    <property type="entry name" value="TPR-like"/>
    <property type="match status" value="1"/>
</dbReference>
<reference evidence="4 5" key="1">
    <citation type="submission" date="2023-05" db="EMBL/GenBank/DDBJ databases">
        <title>B98-5 Cell Line De Novo Hybrid Assembly: An Optical Mapping Approach.</title>
        <authorList>
            <person name="Kananen K."/>
            <person name="Auerbach J.A."/>
            <person name="Kautto E."/>
            <person name="Blachly J.S."/>
        </authorList>
    </citation>
    <scope>NUCLEOTIDE SEQUENCE [LARGE SCALE GENOMIC DNA]</scope>
    <source>
        <strain evidence="4">B95-8</strain>
        <tissue evidence="4">Cell line</tissue>
    </source>
</reference>
<name>A0ABQ9VGP4_SAGOE</name>
<dbReference type="InterPro" id="IPR011990">
    <property type="entry name" value="TPR-like_helical_dom_sf"/>
</dbReference>
<evidence type="ECO:0008006" key="6">
    <source>
        <dbReference type="Google" id="ProtNLM"/>
    </source>
</evidence>
<evidence type="ECO:0000256" key="3">
    <source>
        <dbReference type="SAM" id="MobiDB-lite"/>
    </source>
</evidence>
<proteinExistence type="predicted"/>
<evidence type="ECO:0000256" key="1">
    <source>
        <dbReference type="ARBA" id="ARBA00004496"/>
    </source>
</evidence>
<gene>
    <name evidence="4" type="ORF">P7K49_012677</name>
</gene>
<dbReference type="PANTHER" id="PTHR45994:SF3">
    <property type="entry name" value="PROTEIN UNC-45 HOMOLOG A"/>
    <property type="match status" value="1"/>
</dbReference>
<protein>
    <recommendedName>
        <fullName evidence="6">Tetratricopeptide repeat protein 28</fullName>
    </recommendedName>
</protein>
<comment type="caution">
    <text evidence="4">The sequence shown here is derived from an EMBL/GenBank/DDBJ whole genome shotgun (WGS) entry which is preliminary data.</text>
</comment>
<accession>A0ABQ9VGP4</accession>
<dbReference type="Gene3D" id="1.25.40.10">
    <property type="entry name" value="Tetratricopeptide repeat domain"/>
    <property type="match status" value="1"/>
</dbReference>
<dbReference type="EMBL" id="JASSZA010000006">
    <property type="protein sequence ID" value="KAK2107512.1"/>
    <property type="molecule type" value="Genomic_DNA"/>
</dbReference>
<keyword evidence="5" id="KW-1185">Reference proteome</keyword>
<comment type="subcellular location">
    <subcellularLocation>
        <location evidence="1">Cytoplasm</location>
    </subcellularLocation>
</comment>
<organism evidence="4 5">
    <name type="scientific">Saguinus oedipus</name>
    <name type="common">Cotton-top tamarin</name>
    <name type="synonym">Oedipomidas oedipus</name>
    <dbReference type="NCBI Taxonomy" id="9490"/>
    <lineage>
        <taxon>Eukaryota</taxon>
        <taxon>Metazoa</taxon>
        <taxon>Chordata</taxon>
        <taxon>Craniata</taxon>
        <taxon>Vertebrata</taxon>
        <taxon>Euteleostomi</taxon>
        <taxon>Mammalia</taxon>
        <taxon>Eutheria</taxon>
        <taxon>Euarchontoglires</taxon>
        <taxon>Primates</taxon>
        <taxon>Haplorrhini</taxon>
        <taxon>Platyrrhini</taxon>
        <taxon>Cebidae</taxon>
        <taxon>Callitrichinae</taxon>
        <taxon>Saguinus</taxon>
    </lineage>
</organism>
<feature type="region of interest" description="Disordered" evidence="3">
    <location>
        <begin position="17"/>
        <end position="81"/>
    </location>
</feature>
<feature type="compositionally biased region" description="Low complexity" evidence="3">
    <location>
        <begin position="119"/>
        <end position="134"/>
    </location>
</feature>